<protein>
    <submittedName>
        <fullName evidence="6">Tricarballylate utilization 4Fe-4S protein TcuB</fullName>
    </submittedName>
</protein>
<evidence type="ECO:0000259" key="5">
    <source>
        <dbReference type="PROSITE" id="PS51379"/>
    </source>
</evidence>
<dbReference type="Gene3D" id="1.20.950.20">
    <property type="entry name" value="Transmembrane di-heme cytochromes, Chain C"/>
    <property type="match status" value="1"/>
</dbReference>
<dbReference type="NCBIfam" id="NF011607">
    <property type="entry name" value="PRK15033.1"/>
    <property type="match status" value="1"/>
</dbReference>
<dbReference type="RefSeq" id="WP_198478286.1">
    <property type="nucleotide sequence ID" value="NZ_JADGMQ010000022.1"/>
</dbReference>
<feature type="transmembrane region" description="Helical" evidence="4">
    <location>
        <begin position="343"/>
        <end position="363"/>
    </location>
</feature>
<dbReference type="InterPro" id="IPR017900">
    <property type="entry name" value="4Fe4S_Fe_S_CS"/>
</dbReference>
<dbReference type="NCBIfam" id="TIGR02484">
    <property type="entry name" value="CitB"/>
    <property type="match status" value="1"/>
</dbReference>
<keyword evidence="3" id="KW-0411">Iron-sulfur</keyword>
<sequence>MNACETTEAPVAARGAPVPIAEVREADANAAEVDRILHICNACRYCESFCPVFSAMTRRLDFNLADAHYLANLCHNCSACLYACQYAPPHEFGVNLPKALARVRRDTYVEYAFPKAFGQLYCRNGLAVAMAVSFGMALFLMIAIASQGRLFVPGLDADFYAVFPHNTLVLLFGTTAAWVLVALGVGLVRFWREVSAPQETLANPAAIGEAATSVLTLRYLDGGHGEGCNNEDDAFTLWRRRFHHLTFYGFMLCFASTSVATLYHYAWGIEAPYPVLSLPVLLGTLGGLGLIAGPIGLYWLNLRRNDLQIDERQKSMDRGFIALLFFISLTGLALLALRETSGMPLLLALHLGFVMGLFLTIPYGKFAHGFYRTAALLKHAIEKRLPNPIQAGSD</sequence>
<keyword evidence="4" id="KW-0472">Membrane</keyword>
<organism evidence="6 7">
    <name type="scientific">Aquamicrobium zhengzhouense</name>
    <dbReference type="NCBI Taxonomy" id="2781738"/>
    <lineage>
        <taxon>Bacteria</taxon>
        <taxon>Pseudomonadati</taxon>
        <taxon>Pseudomonadota</taxon>
        <taxon>Alphaproteobacteria</taxon>
        <taxon>Hyphomicrobiales</taxon>
        <taxon>Phyllobacteriaceae</taxon>
        <taxon>Aquamicrobium</taxon>
    </lineage>
</organism>
<comment type="caution">
    <text evidence="6">The sequence shown here is derived from an EMBL/GenBank/DDBJ whole genome shotgun (WGS) entry which is preliminary data.</text>
</comment>
<evidence type="ECO:0000256" key="2">
    <source>
        <dbReference type="ARBA" id="ARBA00023004"/>
    </source>
</evidence>
<reference evidence="6 7" key="1">
    <citation type="submission" date="2020-10" db="EMBL/GenBank/DDBJ databases">
        <title>Aquamicrobium zhengzhouensis sp. nov., a exopolysaccharide producing bacterium isolated from farmland soil.</title>
        <authorList>
            <person name="Wang X."/>
        </authorList>
    </citation>
    <scope>NUCLEOTIDE SEQUENCE [LARGE SCALE GENOMIC DNA]</scope>
    <source>
        <strain evidence="7">cd-1</strain>
    </source>
</reference>
<feature type="transmembrane region" description="Helical" evidence="4">
    <location>
        <begin position="278"/>
        <end position="300"/>
    </location>
</feature>
<feature type="transmembrane region" description="Helical" evidence="4">
    <location>
        <begin position="168"/>
        <end position="191"/>
    </location>
</feature>
<feature type="transmembrane region" description="Helical" evidence="4">
    <location>
        <begin position="245"/>
        <end position="266"/>
    </location>
</feature>
<dbReference type="SUPFAM" id="SSF103501">
    <property type="entry name" value="Respiratory nitrate reductase 1 gamma chain"/>
    <property type="match status" value="1"/>
</dbReference>
<evidence type="ECO:0000313" key="6">
    <source>
        <dbReference type="EMBL" id="MBI1622750.1"/>
    </source>
</evidence>
<keyword evidence="1" id="KW-0479">Metal-binding</keyword>
<dbReference type="EMBL" id="JADGMQ010000022">
    <property type="protein sequence ID" value="MBI1622750.1"/>
    <property type="molecule type" value="Genomic_DNA"/>
</dbReference>
<feature type="transmembrane region" description="Helical" evidence="4">
    <location>
        <begin position="125"/>
        <end position="148"/>
    </location>
</feature>
<dbReference type="InterPro" id="IPR036197">
    <property type="entry name" value="NarG-like_sf"/>
</dbReference>
<feature type="transmembrane region" description="Helical" evidence="4">
    <location>
        <begin position="320"/>
        <end position="337"/>
    </location>
</feature>
<dbReference type="PROSITE" id="PS51379">
    <property type="entry name" value="4FE4S_FER_2"/>
    <property type="match status" value="1"/>
</dbReference>
<evidence type="ECO:0000313" key="7">
    <source>
        <dbReference type="Proteomes" id="UP000601789"/>
    </source>
</evidence>
<evidence type="ECO:0000256" key="4">
    <source>
        <dbReference type="SAM" id="Phobius"/>
    </source>
</evidence>
<evidence type="ECO:0000256" key="1">
    <source>
        <dbReference type="ARBA" id="ARBA00022723"/>
    </source>
</evidence>
<dbReference type="InterPro" id="IPR017896">
    <property type="entry name" value="4Fe4S_Fe-S-bd"/>
</dbReference>
<keyword evidence="4" id="KW-1133">Transmembrane helix</keyword>
<dbReference type="InterPro" id="IPR012830">
    <property type="entry name" value="Citrate_utilization_prot_B"/>
</dbReference>
<accession>A0ABS0SJ45</accession>
<gene>
    <name evidence="6" type="primary">tcuB</name>
    <name evidence="6" type="ORF">IOD40_19030</name>
</gene>
<feature type="domain" description="4Fe-4S ferredoxin-type" evidence="5">
    <location>
        <begin position="29"/>
        <end position="61"/>
    </location>
</feature>
<dbReference type="SUPFAM" id="SSF54862">
    <property type="entry name" value="4Fe-4S ferredoxins"/>
    <property type="match status" value="1"/>
</dbReference>
<dbReference type="Proteomes" id="UP000601789">
    <property type="component" value="Unassembled WGS sequence"/>
</dbReference>
<dbReference type="PROSITE" id="PS00198">
    <property type="entry name" value="4FE4S_FER_1"/>
    <property type="match status" value="1"/>
</dbReference>
<name>A0ABS0SJ45_9HYPH</name>
<keyword evidence="7" id="KW-1185">Reference proteome</keyword>
<evidence type="ECO:0000256" key="3">
    <source>
        <dbReference type="ARBA" id="ARBA00023014"/>
    </source>
</evidence>
<keyword evidence="4" id="KW-0812">Transmembrane</keyword>
<keyword evidence="2" id="KW-0408">Iron</keyword>
<proteinExistence type="predicted"/>